<dbReference type="AlphaFoldDB" id="A0A1W2CX38"/>
<name>A0A1W2CX38_9FLAO</name>
<evidence type="ECO:0000256" key="4">
    <source>
        <dbReference type="ARBA" id="ARBA00023277"/>
    </source>
</evidence>
<dbReference type="EMBL" id="FWXS01000012">
    <property type="protein sequence ID" value="SMC89248.1"/>
    <property type="molecule type" value="Genomic_DNA"/>
</dbReference>
<evidence type="ECO:0000256" key="1">
    <source>
        <dbReference type="ARBA" id="ARBA00009865"/>
    </source>
</evidence>
<comment type="similarity">
    <text evidence="1 7">Belongs to the glycosyl hydrolase 43 family.</text>
</comment>
<keyword evidence="9" id="KW-1185">Reference proteome</keyword>
<keyword evidence="2" id="KW-0624">Polysaccharide degradation</keyword>
<dbReference type="InterPro" id="IPR023296">
    <property type="entry name" value="Glyco_hydro_beta-prop_sf"/>
</dbReference>
<organism evidence="8 9">
    <name type="scientific">Moheibacter sediminis</name>
    <dbReference type="NCBI Taxonomy" id="1434700"/>
    <lineage>
        <taxon>Bacteria</taxon>
        <taxon>Pseudomonadati</taxon>
        <taxon>Bacteroidota</taxon>
        <taxon>Flavobacteriia</taxon>
        <taxon>Flavobacteriales</taxon>
        <taxon>Weeksellaceae</taxon>
        <taxon>Moheibacter</taxon>
    </lineage>
</organism>
<evidence type="ECO:0000256" key="7">
    <source>
        <dbReference type="RuleBase" id="RU361187"/>
    </source>
</evidence>
<dbReference type="PANTHER" id="PTHR43772:SF2">
    <property type="entry name" value="PUTATIVE (AFU_ORTHOLOGUE AFUA_2G04480)-RELATED"/>
    <property type="match status" value="1"/>
</dbReference>
<dbReference type="PANTHER" id="PTHR43772">
    <property type="entry name" value="ENDO-1,4-BETA-XYLANASE"/>
    <property type="match status" value="1"/>
</dbReference>
<dbReference type="GO" id="GO:0004553">
    <property type="term" value="F:hydrolase activity, hydrolyzing O-glycosyl compounds"/>
    <property type="evidence" value="ECO:0007669"/>
    <property type="project" value="InterPro"/>
</dbReference>
<evidence type="ECO:0000256" key="3">
    <source>
        <dbReference type="ARBA" id="ARBA00022801"/>
    </source>
</evidence>
<keyword evidence="4" id="KW-0119">Carbohydrate metabolism</keyword>
<dbReference type="OrthoDB" id="9763933at2"/>
<dbReference type="STRING" id="1434700.SAMN06296427_1124"/>
<dbReference type="Proteomes" id="UP000192393">
    <property type="component" value="Unassembled WGS sequence"/>
</dbReference>
<keyword evidence="5 7" id="KW-0326">Glycosidase</keyword>
<evidence type="ECO:0000313" key="9">
    <source>
        <dbReference type="Proteomes" id="UP000192393"/>
    </source>
</evidence>
<dbReference type="InterPro" id="IPR006710">
    <property type="entry name" value="Glyco_hydro_43"/>
</dbReference>
<keyword evidence="3 7" id="KW-0378">Hydrolase</keyword>
<dbReference type="InterPro" id="IPR052176">
    <property type="entry name" value="Glycosyl_Hydrlase_43_Enz"/>
</dbReference>
<evidence type="ECO:0000256" key="6">
    <source>
        <dbReference type="PIRSR" id="PIRSR606710-2"/>
    </source>
</evidence>
<dbReference type="GO" id="GO:0045493">
    <property type="term" value="P:xylan catabolic process"/>
    <property type="evidence" value="ECO:0007669"/>
    <property type="project" value="UniProtKB-KW"/>
</dbReference>
<evidence type="ECO:0000256" key="2">
    <source>
        <dbReference type="ARBA" id="ARBA00022651"/>
    </source>
</evidence>
<gene>
    <name evidence="8" type="ORF">SAMN06296427_1124</name>
</gene>
<dbReference type="Pfam" id="PF04616">
    <property type="entry name" value="Glyco_hydro_43"/>
    <property type="match status" value="1"/>
</dbReference>
<dbReference type="RefSeq" id="WP_084018960.1">
    <property type="nucleotide sequence ID" value="NZ_FWXS01000012.1"/>
</dbReference>
<accession>A0A1W2CX38</accession>
<dbReference type="Gene3D" id="2.115.10.20">
    <property type="entry name" value="Glycosyl hydrolase domain, family 43"/>
    <property type="match status" value="1"/>
</dbReference>
<evidence type="ECO:0000256" key="5">
    <source>
        <dbReference type="ARBA" id="ARBA00023295"/>
    </source>
</evidence>
<dbReference type="CDD" id="cd18619">
    <property type="entry name" value="GH43_CoXyl43_like"/>
    <property type="match status" value="1"/>
</dbReference>
<dbReference type="SUPFAM" id="SSF75005">
    <property type="entry name" value="Arabinanase/levansucrase/invertase"/>
    <property type="match status" value="1"/>
</dbReference>
<proteinExistence type="inferred from homology"/>
<feature type="site" description="Important for catalytic activity, responsible for pKa modulation of the active site Glu and correct orientation of both the proton donor and substrate" evidence="6">
    <location>
        <position position="153"/>
    </location>
</feature>
<reference evidence="8 9" key="1">
    <citation type="submission" date="2017-04" db="EMBL/GenBank/DDBJ databases">
        <authorList>
            <person name="Afonso C.L."/>
            <person name="Miller P.J."/>
            <person name="Scott M.A."/>
            <person name="Spackman E."/>
            <person name="Goraichik I."/>
            <person name="Dimitrov K.M."/>
            <person name="Suarez D.L."/>
            <person name="Swayne D.E."/>
        </authorList>
    </citation>
    <scope>NUCLEOTIDE SEQUENCE [LARGE SCALE GENOMIC DNA]</scope>
    <source>
        <strain evidence="8 9">CGMCC 1.12708</strain>
    </source>
</reference>
<evidence type="ECO:0000313" key="8">
    <source>
        <dbReference type="EMBL" id="SMC89248.1"/>
    </source>
</evidence>
<protein>
    <submittedName>
        <fullName evidence="8">Glycosyl hydrolases family 43</fullName>
    </submittedName>
</protein>
<keyword evidence="2" id="KW-0858">Xylan degradation</keyword>
<sequence>MKIKLSLSLFILSIFIYSQDEIRYLTDTIYSADASAHLFDGKIFIYPSHDIETGVTDGTDGAHYNMKDYHVYSMDKIGGEITNHGVAFGLQDVLWASKQLWAPDAAHKDGVYYFYFPAKDKDGIFRIGVAKSNKPQGPFKPEKNYVKGTYSMDPAVYEDNQKYYLYFGGIRGGQLQKYRNNIYSKNNDEPAKDENALSPKIALLKPDMISLAEEPKDVLILDEKGNPIKAGDEDRRFFEGAWVHKFNGKYYLSYSTGTTHKICYAMGDNPYGPFNYQGVVMTPVKGWTTHHSIIEVEDEWYIFYHDTKKSGKNYLRNVKYRKLTHNPDGTIQTLNGLD</sequence>